<sequence length="337" mass="39236">MTAIRVEDRDTWDTFIDESPSGFLFHKWDYLHLTANHTKSTLLPYAVYNGDEPLCVFPLFWKRMHGINAVFSPPPLTVIPHLGCVMNGKFGSLKRSKKESLLGLIAEEIRGELLDLSPNYLSIAFVPGFHDIRHYLWDRCDARVRYTYTIDLERPIEEIWNNLHYKLRSKLKKESKSGLRLERSGDISTLHMLISERYRDPSLDIPPIKRDYLEDLVRAYPEIGVYTLYDAEDEVAAVVAAQEYKRFLLWMGTPRIEGVHAGNEYLQWLLIERARAEGYRTFENMGANNPDLAFFKSKFNPDLTMYFEVEKKDGLGAFSEWAYRSFVKRLMMATGRV</sequence>
<protein>
    <submittedName>
        <fullName evidence="2">FemAB-related protein, PEP-CTERM system-associated</fullName>
    </submittedName>
</protein>
<dbReference type="RefSeq" id="WP_074370957.1">
    <property type="nucleotide sequence ID" value="NZ_FMID01000069.1"/>
</dbReference>
<dbReference type="InterPro" id="IPR050644">
    <property type="entry name" value="PG_Glycine_Bridge_Synth"/>
</dbReference>
<feature type="domain" description="BioF2-like acetyltransferase" evidence="1">
    <location>
        <begin position="165"/>
        <end position="289"/>
    </location>
</feature>
<dbReference type="InterPro" id="IPR038740">
    <property type="entry name" value="BioF2-like_GNAT_dom"/>
</dbReference>
<accession>A0A1M4MPK5</accession>
<dbReference type="PANTHER" id="PTHR36174:SF1">
    <property type="entry name" value="LIPID II:GLYCINE GLYCYLTRANSFERASE"/>
    <property type="match status" value="1"/>
</dbReference>
<evidence type="ECO:0000313" key="2">
    <source>
        <dbReference type="EMBL" id="SCL76772.1"/>
    </source>
</evidence>
<dbReference type="PANTHER" id="PTHR36174">
    <property type="entry name" value="LIPID II:GLYCINE GLYCYLTRANSFERASE"/>
    <property type="match status" value="1"/>
</dbReference>
<dbReference type="Pfam" id="PF13480">
    <property type="entry name" value="Acetyltransf_6"/>
    <property type="match status" value="1"/>
</dbReference>
<gene>
    <name evidence="2" type="ORF">L21_2715</name>
</gene>
<name>A0A1M4MPK5_9EURY</name>
<dbReference type="EMBL" id="FMID01000069">
    <property type="protein sequence ID" value="SCL76772.1"/>
    <property type="molecule type" value="Genomic_DNA"/>
</dbReference>
<dbReference type="SUPFAM" id="SSF55729">
    <property type="entry name" value="Acyl-CoA N-acyltransferases (Nat)"/>
    <property type="match status" value="1"/>
</dbReference>
<evidence type="ECO:0000259" key="1">
    <source>
        <dbReference type="Pfam" id="PF13480"/>
    </source>
</evidence>
<dbReference type="AlphaFoldDB" id="A0A1M4MPK5"/>
<dbReference type="OrthoDB" id="140543at2157"/>
<evidence type="ECO:0000313" key="3">
    <source>
        <dbReference type="Proteomes" id="UP000184671"/>
    </source>
</evidence>
<dbReference type="Gene3D" id="3.40.630.30">
    <property type="match status" value="1"/>
</dbReference>
<dbReference type="STRING" id="118126.L21_2715"/>
<proteinExistence type="predicted"/>
<dbReference type="InterPro" id="IPR016181">
    <property type="entry name" value="Acyl_CoA_acyltransferase"/>
</dbReference>
<organism evidence="2 3">
    <name type="scientific">Methanoculleus chikugoensis</name>
    <dbReference type="NCBI Taxonomy" id="118126"/>
    <lineage>
        <taxon>Archaea</taxon>
        <taxon>Methanobacteriati</taxon>
        <taxon>Methanobacteriota</taxon>
        <taxon>Stenosarchaea group</taxon>
        <taxon>Methanomicrobia</taxon>
        <taxon>Methanomicrobiales</taxon>
        <taxon>Methanomicrobiaceae</taxon>
        <taxon>Methanoculleus</taxon>
    </lineage>
</organism>
<reference evidence="2 3" key="1">
    <citation type="submission" date="2016-08" db="EMBL/GenBank/DDBJ databases">
        <authorList>
            <person name="Seilhamer J.J."/>
        </authorList>
    </citation>
    <scope>NUCLEOTIDE SEQUENCE [LARGE SCALE GENOMIC DNA]</scope>
    <source>
        <strain evidence="2">L21-II-0</strain>
    </source>
</reference>
<dbReference type="Proteomes" id="UP000184671">
    <property type="component" value="Unassembled WGS sequence"/>
</dbReference>